<sequence>MEGRTSLPVALLAEDDPQSAAAWTGVLRLNGWEVVWAPDGAAALLLARQARPDLLITDFDMPKMDGLSLCLAFRTDSALANVPIILASANPSAVEKNATAHDSFLQKPVNAFTLLAAIAAITIPRRPPDVTGSKSEPV</sequence>
<dbReference type="PROSITE" id="PS50110">
    <property type="entry name" value="RESPONSE_REGULATORY"/>
    <property type="match status" value="1"/>
</dbReference>
<feature type="modified residue" description="4-aspartylphosphate" evidence="2">
    <location>
        <position position="58"/>
    </location>
</feature>
<dbReference type="GO" id="GO:0000160">
    <property type="term" value="P:phosphorelay signal transduction system"/>
    <property type="evidence" value="ECO:0007669"/>
    <property type="project" value="InterPro"/>
</dbReference>
<dbReference type="PANTHER" id="PTHR44591:SF3">
    <property type="entry name" value="RESPONSE REGULATORY DOMAIN-CONTAINING PROTEIN"/>
    <property type="match status" value="1"/>
</dbReference>
<comment type="caution">
    <text evidence="4">The sequence shown here is derived from an EMBL/GenBank/DDBJ whole genome shotgun (WGS) entry which is preliminary data.</text>
</comment>
<gene>
    <name evidence="4" type="ORF">AWB75_06122</name>
</gene>
<dbReference type="Pfam" id="PF00072">
    <property type="entry name" value="Response_reg"/>
    <property type="match status" value="1"/>
</dbReference>
<dbReference type="SMART" id="SM00448">
    <property type="entry name" value="REC"/>
    <property type="match status" value="1"/>
</dbReference>
<dbReference type="PANTHER" id="PTHR44591">
    <property type="entry name" value="STRESS RESPONSE REGULATOR PROTEIN 1"/>
    <property type="match status" value="1"/>
</dbReference>
<dbReference type="InterPro" id="IPR011006">
    <property type="entry name" value="CheY-like_superfamily"/>
</dbReference>
<dbReference type="CDD" id="cd00156">
    <property type="entry name" value="REC"/>
    <property type="match status" value="1"/>
</dbReference>
<dbReference type="Proteomes" id="UP000054870">
    <property type="component" value="Unassembled WGS sequence"/>
</dbReference>
<dbReference type="InterPro" id="IPR001789">
    <property type="entry name" value="Sig_transdc_resp-reg_receiver"/>
</dbReference>
<protein>
    <submittedName>
        <fullName evidence="4">Two component transcriptional regulator</fullName>
    </submittedName>
</protein>
<accession>A0A158D2Z6</accession>
<dbReference type="InterPro" id="IPR050595">
    <property type="entry name" value="Bact_response_regulator"/>
</dbReference>
<keyword evidence="1 2" id="KW-0597">Phosphoprotein</keyword>
<dbReference type="SUPFAM" id="SSF52172">
    <property type="entry name" value="CheY-like"/>
    <property type="match status" value="1"/>
</dbReference>
<evidence type="ECO:0000313" key="4">
    <source>
        <dbReference type="EMBL" id="SAK89054.1"/>
    </source>
</evidence>
<evidence type="ECO:0000256" key="2">
    <source>
        <dbReference type="PROSITE-ProRule" id="PRU00169"/>
    </source>
</evidence>
<proteinExistence type="predicted"/>
<name>A0A158D2Z6_9BURK</name>
<keyword evidence="5" id="KW-1185">Reference proteome</keyword>
<dbReference type="EMBL" id="FCOF02000048">
    <property type="protein sequence ID" value="SAK89054.1"/>
    <property type="molecule type" value="Genomic_DNA"/>
</dbReference>
<evidence type="ECO:0000313" key="5">
    <source>
        <dbReference type="Proteomes" id="UP000054870"/>
    </source>
</evidence>
<reference evidence="4" key="1">
    <citation type="submission" date="2016-01" db="EMBL/GenBank/DDBJ databases">
        <authorList>
            <person name="Peeters C."/>
        </authorList>
    </citation>
    <scope>NUCLEOTIDE SEQUENCE [LARGE SCALE GENOMIC DNA]</scope>
    <source>
        <strain evidence="4">LMG 29318</strain>
    </source>
</reference>
<dbReference type="AlphaFoldDB" id="A0A158D2Z6"/>
<organism evidence="4 5">
    <name type="scientific">Caballeronia catudaia</name>
    <dbReference type="NCBI Taxonomy" id="1777136"/>
    <lineage>
        <taxon>Bacteria</taxon>
        <taxon>Pseudomonadati</taxon>
        <taxon>Pseudomonadota</taxon>
        <taxon>Betaproteobacteria</taxon>
        <taxon>Burkholderiales</taxon>
        <taxon>Burkholderiaceae</taxon>
        <taxon>Caballeronia</taxon>
    </lineage>
</organism>
<feature type="domain" description="Response regulatory" evidence="3">
    <location>
        <begin position="9"/>
        <end position="122"/>
    </location>
</feature>
<evidence type="ECO:0000259" key="3">
    <source>
        <dbReference type="PROSITE" id="PS50110"/>
    </source>
</evidence>
<dbReference type="Gene3D" id="3.40.50.2300">
    <property type="match status" value="1"/>
</dbReference>
<evidence type="ECO:0000256" key="1">
    <source>
        <dbReference type="ARBA" id="ARBA00022553"/>
    </source>
</evidence>